<evidence type="ECO:0000256" key="2">
    <source>
        <dbReference type="ARBA" id="ARBA00022516"/>
    </source>
</evidence>
<evidence type="ECO:0000256" key="7">
    <source>
        <dbReference type="ARBA" id="ARBA00023098"/>
    </source>
</evidence>
<evidence type="ECO:0000313" key="12">
    <source>
        <dbReference type="EMBL" id="PKK91267.1"/>
    </source>
</evidence>
<dbReference type="GO" id="GO:0016743">
    <property type="term" value="F:carboxyl- or carbamoyltransferase activity"/>
    <property type="evidence" value="ECO:0007669"/>
    <property type="project" value="UniProtKB-UniRule"/>
</dbReference>
<dbReference type="PROSITE" id="PS50989">
    <property type="entry name" value="COA_CT_CTER"/>
    <property type="match status" value="1"/>
</dbReference>
<evidence type="ECO:0000256" key="8">
    <source>
        <dbReference type="ARBA" id="ARBA00023160"/>
    </source>
</evidence>
<keyword evidence="4 10" id="KW-0547">Nucleotide-binding</keyword>
<comment type="caution">
    <text evidence="12">The sequence shown here is derived from an EMBL/GenBank/DDBJ whole genome shotgun (WGS) entry which is preliminary data.</text>
</comment>
<dbReference type="EMBL" id="PGXC01000003">
    <property type="protein sequence ID" value="PKK91267.1"/>
    <property type="molecule type" value="Genomic_DNA"/>
</dbReference>
<keyword evidence="2 10" id="KW-0444">Lipid biosynthesis</keyword>
<evidence type="ECO:0000313" key="13">
    <source>
        <dbReference type="Proteomes" id="UP000233256"/>
    </source>
</evidence>
<dbReference type="HAMAP" id="MF_00823">
    <property type="entry name" value="AcetylCoA_CT_alpha"/>
    <property type="match status" value="1"/>
</dbReference>
<dbReference type="PANTHER" id="PTHR42853">
    <property type="entry name" value="ACETYL-COENZYME A CARBOXYLASE CARBOXYL TRANSFERASE SUBUNIT ALPHA"/>
    <property type="match status" value="1"/>
</dbReference>
<evidence type="ECO:0000256" key="4">
    <source>
        <dbReference type="ARBA" id="ARBA00022741"/>
    </source>
</evidence>
<dbReference type="InterPro" id="IPR011763">
    <property type="entry name" value="COA_CT_C"/>
</dbReference>
<evidence type="ECO:0000256" key="6">
    <source>
        <dbReference type="ARBA" id="ARBA00022840"/>
    </source>
</evidence>
<dbReference type="Proteomes" id="UP000233256">
    <property type="component" value="Unassembled WGS sequence"/>
</dbReference>
<comment type="subunit">
    <text evidence="10">Acetyl-CoA carboxylase is a heterohexamer composed of biotin carboxyl carrier protein (AccB), biotin carboxylase (AccC) and two subunits each of ACCase subunit alpha (AccA) and ACCase subunit beta (AccD).</text>
</comment>
<keyword evidence="6 10" id="KW-0067">ATP-binding</keyword>
<evidence type="ECO:0000256" key="9">
    <source>
        <dbReference type="ARBA" id="ARBA00049152"/>
    </source>
</evidence>
<evidence type="ECO:0000256" key="10">
    <source>
        <dbReference type="HAMAP-Rule" id="MF_00823"/>
    </source>
</evidence>
<evidence type="ECO:0000256" key="1">
    <source>
        <dbReference type="ARBA" id="ARBA00004956"/>
    </source>
</evidence>
<dbReference type="Gene3D" id="3.90.226.10">
    <property type="entry name" value="2-enoyl-CoA Hydratase, Chain A, domain 1"/>
    <property type="match status" value="1"/>
</dbReference>
<organism evidence="12 13">
    <name type="scientific">Candidatus Wallbacteria bacterium HGW-Wallbacteria-1</name>
    <dbReference type="NCBI Taxonomy" id="2013854"/>
    <lineage>
        <taxon>Bacteria</taxon>
        <taxon>Candidatus Walliibacteriota</taxon>
    </lineage>
</organism>
<dbReference type="GO" id="GO:0009317">
    <property type="term" value="C:acetyl-CoA carboxylase complex"/>
    <property type="evidence" value="ECO:0007669"/>
    <property type="project" value="InterPro"/>
</dbReference>
<comment type="pathway">
    <text evidence="1 10">Lipid metabolism; malonyl-CoA biosynthesis; malonyl-CoA from acetyl-CoA: step 1/1.</text>
</comment>
<keyword evidence="8 10" id="KW-0275">Fatty acid biosynthesis</keyword>
<comment type="function">
    <text evidence="10">Component of the acetyl coenzyme A carboxylase (ACC) complex. First, biotin carboxylase catalyzes the carboxylation of biotin on its carrier protein (BCCP) and then the CO(2) group is transferred by the carboxyltransferase to acetyl-CoA to form malonyl-CoA.</text>
</comment>
<dbReference type="NCBIfam" id="TIGR00513">
    <property type="entry name" value="accA"/>
    <property type="match status" value="1"/>
</dbReference>
<dbReference type="SUPFAM" id="SSF52096">
    <property type="entry name" value="ClpP/crotonase"/>
    <property type="match status" value="1"/>
</dbReference>
<comment type="catalytic activity">
    <reaction evidence="9 10">
        <text>N(6)-carboxybiotinyl-L-lysyl-[protein] + acetyl-CoA = N(6)-biotinyl-L-lysyl-[protein] + malonyl-CoA</text>
        <dbReference type="Rhea" id="RHEA:54728"/>
        <dbReference type="Rhea" id="RHEA-COMP:10505"/>
        <dbReference type="Rhea" id="RHEA-COMP:10506"/>
        <dbReference type="ChEBI" id="CHEBI:57288"/>
        <dbReference type="ChEBI" id="CHEBI:57384"/>
        <dbReference type="ChEBI" id="CHEBI:83144"/>
        <dbReference type="ChEBI" id="CHEBI:83145"/>
        <dbReference type="EC" id="2.1.3.15"/>
    </reaction>
</comment>
<reference evidence="12 13" key="1">
    <citation type="journal article" date="2017" name="ISME J.">
        <title>Potential for microbial H2 and metal transformations associated with novel bacteria and archaea in deep terrestrial subsurface sediments.</title>
        <authorList>
            <person name="Hernsdorf A.W."/>
            <person name="Amano Y."/>
            <person name="Miyakawa K."/>
            <person name="Ise K."/>
            <person name="Suzuki Y."/>
            <person name="Anantharaman K."/>
            <person name="Probst A."/>
            <person name="Burstein D."/>
            <person name="Thomas B.C."/>
            <person name="Banfield J.F."/>
        </authorList>
    </citation>
    <scope>NUCLEOTIDE SEQUENCE [LARGE SCALE GENOMIC DNA]</scope>
    <source>
        <strain evidence="12">HGW-Wallbacteria-1</strain>
    </source>
</reference>
<feature type="domain" description="CoA carboxyltransferase C-terminal" evidence="11">
    <location>
        <begin position="27"/>
        <end position="284"/>
    </location>
</feature>
<keyword evidence="10" id="KW-0963">Cytoplasm</keyword>
<proteinExistence type="inferred from homology"/>
<dbReference type="NCBIfam" id="NF004344">
    <property type="entry name" value="PRK05724.1"/>
    <property type="match status" value="1"/>
</dbReference>
<comment type="subcellular location">
    <subcellularLocation>
        <location evidence="10">Cytoplasm</location>
    </subcellularLocation>
</comment>
<dbReference type="GO" id="GO:0006633">
    <property type="term" value="P:fatty acid biosynthetic process"/>
    <property type="evidence" value="ECO:0007669"/>
    <property type="project" value="UniProtKB-KW"/>
</dbReference>
<dbReference type="GO" id="GO:0003989">
    <property type="term" value="F:acetyl-CoA carboxylase activity"/>
    <property type="evidence" value="ECO:0007669"/>
    <property type="project" value="InterPro"/>
</dbReference>
<dbReference type="Pfam" id="PF03255">
    <property type="entry name" value="ACCA"/>
    <property type="match status" value="1"/>
</dbReference>
<evidence type="ECO:0000256" key="5">
    <source>
        <dbReference type="ARBA" id="ARBA00022832"/>
    </source>
</evidence>
<dbReference type="InterPro" id="IPR029045">
    <property type="entry name" value="ClpP/crotonase-like_dom_sf"/>
</dbReference>
<dbReference type="NCBIfam" id="NF041504">
    <property type="entry name" value="AccA_sub"/>
    <property type="match status" value="1"/>
</dbReference>
<protein>
    <recommendedName>
        <fullName evidence="10">Acetyl-coenzyme A carboxylase carboxyl transferase subunit alpha</fullName>
        <shortName evidence="10">ACCase subunit alpha</shortName>
        <shortName evidence="10">Acetyl-CoA carboxylase carboxyltransferase subunit alpha</shortName>
        <ecNumber evidence="10">2.1.3.15</ecNumber>
    </recommendedName>
</protein>
<dbReference type="UniPathway" id="UPA00655">
    <property type="reaction ID" value="UER00711"/>
</dbReference>
<dbReference type="EC" id="2.1.3.15" evidence="10"/>
<sequence length="310" mass="34426">MDVLRKIEEIQEQIDRFARLARDERVDASEVISALKEKQIKLWKDINDWERVAVARNSERPRAVDYIGRIFEDFIELHGDRCYGDDKAMIAGLAKFNGRGVVVLAQEKGGDTSERLKRNFGMPHPEGYRKAQRLMLLAQKTRKPVICLIDTPGAFPGIEAEERGQGFAIASNLMVMSRLKTPIIAVIIGEGASGGALGIGVADRLVILENSWFSVISPEGCSAILWKDASKAEIAAKALKLTSKNLMDMGIVDMVVEEPVGGAHMDSVGTMDRVGRAIKALLADMEGLSEEELLRQRYEKYRRMGKHTSI</sequence>
<dbReference type="AlphaFoldDB" id="A0A2N1PSF4"/>
<evidence type="ECO:0000256" key="3">
    <source>
        <dbReference type="ARBA" id="ARBA00022679"/>
    </source>
</evidence>
<keyword evidence="7 10" id="KW-0443">Lipid metabolism</keyword>
<gene>
    <name evidence="10" type="primary">accA</name>
    <name evidence="12" type="ORF">CVV64_05715</name>
</gene>
<name>A0A2N1PSF4_9BACT</name>
<evidence type="ECO:0000259" key="11">
    <source>
        <dbReference type="PROSITE" id="PS50989"/>
    </source>
</evidence>
<keyword evidence="3 10" id="KW-0808">Transferase</keyword>
<accession>A0A2N1PSF4</accession>
<comment type="similarity">
    <text evidence="10">Belongs to the AccA family.</text>
</comment>
<dbReference type="PRINTS" id="PR01069">
    <property type="entry name" value="ACCCTRFRASEA"/>
</dbReference>
<dbReference type="InterPro" id="IPR001095">
    <property type="entry name" value="Acetyl_CoA_COase_a_su"/>
</dbReference>
<dbReference type="PANTHER" id="PTHR42853:SF3">
    <property type="entry name" value="ACETYL-COENZYME A CARBOXYLASE CARBOXYL TRANSFERASE SUBUNIT ALPHA, CHLOROPLASTIC"/>
    <property type="match status" value="1"/>
</dbReference>
<keyword evidence="5 10" id="KW-0276">Fatty acid metabolism</keyword>
<dbReference type="GO" id="GO:2001295">
    <property type="term" value="P:malonyl-CoA biosynthetic process"/>
    <property type="evidence" value="ECO:0007669"/>
    <property type="project" value="UniProtKB-UniRule"/>
</dbReference>
<dbReference type="GO" id="GO:0005524">
    <property type="term" value="F:ATP binding"/>
    <property type="evidence" value="ECO:0007669"/>
    <property type="project" value="UniProtKB-KW"/>
</dbReference>